<dbReference type="OrthoDB" id="3403922at2"/>
<comment type="caution">
    <text evidence="2">The sequence shown here is derived from an EMBL/GenBank/DDBJ whole genome shotgun (WGS) entry which is preliminary data.</text>
</comment>
<proteinExistence type="predicted"/>
<sequence length="230" mass="23178">MNRLSSTVLTGALALCAVVPALAGPAVARPAADAPTAVRPGTAAAAPTRSGTAAGAPAAVAAASTDRAERRRPAQATIVQVAGSVDLLSVRGAGPFRIGASLTRLSAAGLIDWTAAGCAGVVHAGVTGDWAGKIMLAFRDGRLVAVGTATAPPRSPAGASVGMSFAELEEIYGRRGELISNDAGDATAYLVRFGSRVELFTGHPIRPGVGWFEAGRADFVERGFRQGQSC</sequence>
<feature type="signal peptide" evidence="1">
    <location>
        <begin position="1"/>
        <end position="23"/>
    </location>
</feature>
<evidence type="ECO:0000313" key="3">
    <source>
        <dbReference type="Proteomes" id="UP000319927"/>
    </source>
</evidence>
<gene>
    <name evidence="2" type="ORF">FHX75_111929</name>
</gene>
<dbReference type="AlphaFoldDB" id="A0A561WY27"/>
<feature type="chain" id="PRO_5038808986" evidence="1">
    <location>
        <begin position="24"/>
        <end position="230"/>
    </location>
</feature>
<dbReference type="Proteomes" id="UP000319927">
    <property type="component" value="Unassembled WGS sequence"/>
</dbReference>
<evidence type="ECO:0000313" key="2">
    <source>
        <dbReference type="EMBL" id="TWG28770.1"/>
    </source>
</evidence>
<keyword evidence="3" id="KW-1185">Reference proteome</keyword>
<evidence type="ECO:0000256" key="1">
    <source>
        <dbReference type="SAM" id="SignalP"/>
    </source>
</evidence>
<dbReference type="RefSeq" id="WP_154938213.1">
    <property type="nucleotide sequence ID" value="NZ_VIXA01000001.1"/>
</dbReference>
<dbReference type="EMBL" id="VIXA01000001">
    <property type="protein sequence ID" value="TWG28770.1"/>
    <property type="molecule type" value="Genomic_DNA"/>
</dbReference>
<protein>
    <submittedName>
        <fullName evidence="2">Uncharacterized protein</fullName>
    </submittedName>
</protein>
<accession>A0A561WY27</accession>
<reference evidence="2 3" key="1">
    <citation type="submission" date="2019-06" db="EMBL/GenBank/DDBJ databases">
        <title>Sequencing the genomes of 1000 actinobacteria strains.</title>
        <authorList>
            <person name="Klenk H.-P."/>
        </authorList>
    </citation>
    <scope>NUCLEOTIDE SEQUENCE [LARGE SCALE GENOMIC DNA]</scope>
    <source>
        <strain evidence="2 3">DSM 102131</strain>
    </source>
</reference>
<keyword evidence="1" id="KW-0732">Signal</keyword>
<name>A0A561WY27_9ACTN</name>
<organism evidence="2 3">
    <name type="scientific">Micromonospora palomenae</name>
    <dbReference type="NCBI Taxonomy" id="1461247"/>
    <lineage>
        <taxon>Bacteria</taxon>
        <taxon>Bacillati</taxon>
        <taxon>Actinomycetota</taxon>
        <taxon>Actinomycetes</taxon>
        <taxon>Micromonosporales</taxon>
        <taxon>Micromonosporaceae</taxon>
        <taxon>Micromonospora</taxon>
    </lineage>
</organism>